<reference evidence="2" key="1">
    <citation type="submission" date="2021-04" db="EMBL/GenBank/DDBJ databases">
        <title>Pseudaminobacter soli sp. nov., isolated from paddy soil contaminated by heavy metals.</title>
        <authorList>
            <person name="Zhang K."/>
        </authorList>
    </citation>
    <scope>NUCLEOTIDE SEQUENCE</scope>
    <source>
        <strain evidence="2">19-2017</strain>
    </source>
</reference>
<proteinExistence type="predicted"/>
<dbReference type="Pfam" id="PF16804">
    <property type="entry name" value="DUF5071"/>
    <property type="match status" value="1"/>
</dbReference>
<comment type="caution">
    <text evidence="2">The sequence shown here is derived from an EMBL/GenBank/DDBJ whole genome shotgun (WGS) entry which is preliminary data.</text>
</comment>
<organism evidence="2 3">
    <name type="scientific">Pseudaminobacter soli</name>
    <name type="common">ex Zhang et al. 2022</name>
    <dbReference type="NCBI Taxonomy" id="2831468"/>
    <lineage>
        <taxon>Bacteria</taxon>
        <taxon>Pseudomonadati</taxon>
        <taxon>Pseudomonadota</taxon>
        <taxon>Alphaproteobacteria</taxon>
        <taxon>Hyphomicrobiales</taxon>
        <taxon>Phyllobacteriaceae</taxon>
        <taxon>Pseudaminobacter</taxon>
    </lineage>
</organism>
<dbReference type="RefSeq" id="WP_188254721.1">
    <property type="nucleotide sequence ID" value="NZ_JABVCF010000005.1"/>
</dbReference>
<keyword evidence="3" id="KW-1185">Reference proteome</keyword>
<accession>A0A942DWZ9</accession>
<dbReference type="EMBL" id="JAGWCR010000005">
    <property type="protein sequence ID" value="MBS3649154.1"/>
    <property type="molecule type" value="Genomic_DNA"/>
</dbReference>
<dbReference type="InterPro" id="IPR038692">
    <property type="entry name" value="Cthe_2751_sf"/>
</dbReference>
<evidence type="ECO:0000313" key="3">
    <source>
        <dbReference type="Proteomes" id="UP000680348"/>
    </source>
</evidence>
<dbReference type="AlphaFoldDB" id="A0A942DWZ9"/>
<name>A0A942DWZ9_9HYPH</name>
<feature type="domain" description="DUF5071" evidence="1">
    <location>
        <begin position="1"/>
        <end position="81"/>
    </location>
</feature>
<dbReference type="Gene3D" id="1.25.40.750">
    <property type="entry name" value="Domain of unknown function DUF5071"/>
    <property type="match status" value="1"/>
</dbReference>
<protein>
    <submittedName>
        <fullName evidence="2">DUF5071 domain-containing protein</fullName>
    </submittedName>
</protein>
<dbReference type="InterPro" id="IPR031837">
    <property type="entry name" value="DUF5071"/>
</dbReference>
<evidence type="ECO:0000313" key="2">
    <source>
        <dbReference type="EMBL" id="MBS3649154.1"/>
    </source>
</evidence>
<sequence length="99" mass="11384">MEPVLPQILQWMQDMNWPVAMLFESLVTSIGPPLAPHLRDIFLTDDDVWKYWMLKVVVGDCPALVTMLRPEITQLSQQSSPYQAESRDAAPEILQLYPE</sequence>
<gene>
    <name evidence="2" type="ORF">KEU06_11095</name>
</gene>
<evidence type="ECO:0000259" key="1">
    <source>
        <dbReference type="Pfam" id="PF16804"/>
    </source>
</evidence>
<dbReference type="Proteomes" id="UP000680348">
    <property type="component" value="Unassembled WGS sequence"/>
</dbReference>